<evidence type="ECO:0000313" key="3">
    <source>
        <dbReference type="Proteomes" id="UP000291591"/>
    </source>
</evidence>
<dbReference type="RefSeq" id="WP_130293328.1">
    <property type="nucleotide sequence ID" value="NZ_SHKL01000001.1"/>
</dbReference>
<feature type="domain" description="Helix-turn-helix" evidence="1">
    <location>
        <begin position="13"/>
        <end position="60"/>
    </location>
</feature>
<reference evidence="2 3" key="1">
    <citation type="submission" date="2019-02" db="EMBL/GenBank/DDBJ databases">
        <title>Sequencing the genomes of 1000 actinobacteria strains.</title>
        <authorList>
            <person name="Klenk H.-P."/>
        </authorList>
    </citation>
    <scope>NUCLEOTIDE SEQUENCE [LARGE SCALE GENOMIC DNA]</scope>
    <source>
        <strain evidence="2 3">DSM 45779</strain>
    </source>
</reference>
<dbReference type="InterPro" id="IPR041657">
    <property type="entry name" value="HTH_17"/>
</dbReference>
<dbReference type="Pfam" id="PF12728">
    <property type="entry name" value="HTH_17"/>
    <property type="match status" value="1"/>
</dbReference>
<keyword evidence="3" id="KW-1185">Reference proteome</keyword>
<gene>
    <name evidence="2" type="ORF">EV383_6012</name>
</gene>
<evidence type="ECO:0000259" key="1">
    <source>
        <dbReference type="Pfam" id="PF12728"/>
    </source>
</evidence>
<dbReference type="AlphaFoldDB" id="A0A4Q7V374"/>
<dbReference type="InterPro" id="IPR010093">
    <property type="entry name" value="SinI_DNA-bd"/>
</dbReference>
<proteinExistence type="predicted"/>
<protein>
    <submittedName>
        <fullName evidence="2">Excisionase family DNA binding protein</fullName>
    </submittedName>
</protein>
<dbReference type="GO" id="GO:0003677">
    <property type="term" value="F:DNA binding"/>
    <property type="evidence" value="ECO:0007669"/>
    <property type="project" value="InterPro"/>
</dbReference>
<name>A0A4Q7V374_PSEST</name>
<sequence length="74" mass="7779">MTNSGVPTVGPTFYDVQEVAAMLKMSRMTVYRAISTGELRAVRVRGRWLVPAQVIQTLVESAVAGATADAPGGA</sequence>
<evidence type="ECO:0000313" key="2">
    <source>
        <dbReference type="EMBL" id="RZT89057.1"/>
    </source>
</evidence>
<comment type="caution">
    <text evidence="2">The sequence shown here is derived from an EMBL/GenBank/DDBJ whole genome shotgun (WGS) entry which is preliminary data.</text>
</comment>
<dbReference type="Proteomes" id="UP000291591">
    <property type="component" value="Unassembled WGS sequence"/>
</dbReference>
<organism evidence="2 3">
    <name type="scientific">Pseudonocardia sediminis</name>
    <dbReference type="NCBI Taxonomy" id="1397368"/>
    <lineage>
        <taxon>Bacteria</taxon>
        <taxon>Bacillati</taxon>
        <taxon>Actinomycetota</taxon>
        <taxon>Actinomycetes</taxon>
        <taxon>Pseudonocardiales</taxon>
        <taxon>Pseudonocardiaceae</taxon>
        <taxon>Pseudonocardia</taxon>
    </lineage>
</organism>
<dbReference type="OrthoDB" id="3389529at2"/>
<accession>A0A4Q7V374</accession>
<dbReference type="NCBIfam" id="TIGR01764">
    <property type="entry name" value="excise"/>
    <property type="match status" value="1"/>
</dbReference>
<dbReference type="EMBL" id="SHKL01000001">
    <property type="protein sequence ID" value="RZT89057.1"/>
    <property type="molecule type" value="Genomic_DNA"/>
</dbReference>